<keyword evidence="5 8" id="KW-1133">Transmembrane helix</keyword>
<accession>A0A388KUX2</accession>
<dbReference type="InterPro" id="IPR026057">
    <property type="entry name" value="TBL_C"/>
</dbReference>
<evidence type="ECO:0000256" key="1">
    <source>
        <dbReference type="ARBA" id="ARBA00004167"/>
    </source>
</evidence>
<evidence type="ECO:0000256" key="3">
    <source>
        <dbReference type="ARBA" id="ARBA00022692"/>
    </source>
</evidence>
<evidence type="ECO:0000313" key="12">
    <source>
        <dbReference type="Proteomes" id="UP000265515"/>
    </source>
</evidence>
<feature type="domain" description="Trichome birefringence-like C-terminal" evidence="9">
    <location>
        <begin position="256"/>
        <end position="535"/>
    </location>
</feature>
<proteinExistence type="inferred from homology"/>
<dbReference type="Pfam" id="PF14416">
    <property type="entry name" value="PMR5N"/>
    <property type="match status" value="1"/>
</dbReference>
<evidence type="ECO:0000256" key="5">
    <source>
        <dbReference type="ARBA" id="ARBA00022989"/>
    </source>
</evidence>
<comment type="subcellular location">
    <subcellularLocation>
        <location evidence="1">Membrane</location>
        <topology evidence="1">Single-pass membrane protein</topology>
    </subcellularLocation>
</comment>
<evidence type="ECO:0000256" key="4">
    <source>
        <dbReference type="ARBA" id="ARBA00022968"/>
    </source>
</evidence>
<gene>
    <name evidence="11" type="ORF">CBR_g17575</name>
</gene>
<evidence type="ECO:0000259" key="9">
    <source>
        <dbReference type="Pfam" id="PF13839"/>
    </source>
</evidence>
<dbReference type="Proteomes" id="UP000265515">
    <property type="component" value="Unassembled WGS sequence"/>
</dbReference>
<evidence type="ECO:0000259" key="10">
    <source>
        <dbReference type="Pfam" id="PF14416"/>
    </source>
</evidence>
<comment type="similarity">
    <text evidence="2">Belongs to the PC-esterase family. TBL subfamily.</text>
</comment>
<dbReference type="STRING" id="69332.A0A388KUX2"/>
<dbReference type="Pfam" id="PF13839">
    <property type="entry name" value="PC-Esterase"/>
    <property type="match status" value="1"/>
</dbReference>
<name>A0A388KUX2_CHABU</name>
<evidence type="ECO:0000313" key="11">
    <source>
        <dbReference type="EMBL" id="GBG73864.1"/>
    </source>
</evidence>
<dbReference type="EMBL" id="BFEA01000191">
    <property type="protein sequence ID" value="GBG73864.1"/>
    <property type="molecule type" value="Genomic_DNA"/>
</dbReference>
<dbReference type="InterPro" id="IPR029962">
    <property type="entry name" value="TBL"/>
</dbReference>
<comment type="caution">
    <text evidence="11">The sequence shown here is derived from an EMBL/GenBank/DDBJ whole genome shotgun (WGS) entry which is preliminary data.</text>
</comment>
<dbReference type="Gramene" id="GBG73864">
    <property type="protein sequence ID" value="GBG73864"/>
    <property type="gene ID" value="CBR_g17575"/>
</dbReference>
<keyword evidence="4" id="KW-0735">Signal-anchor</keyword>
<keyword evidence="6 8" id="KW-0472">Membrane</keyword>
<organism evidence="11 12">
    <name type="scientific">Chara braunii</name>
    <name type="common">Braun's stonewort</name>
    <dbReference type="NCBI Taxonomy" id="69332"/>
    <lineage>
        <taxon>Eukaryota</taxon>
        <taxon>Viridiplantae</taxon>
        <taxon>Streptophyta</taxon>
        <taxon>Charophyceae</taxon>
        <taxon>Charales</taxon>
        <taxon>Characeae</taxon>
        <taxon>Chara</taxon>
    </lineage>
</organism>
<evidence type="ECO:0000256" key="2">
    <source>
        <dbReference type="ARBA" id="ARBA00007727"/>
    </source>
</evidence>
<feature type="region of interest" description="Disordered" evidence="7">
    <location>
        <begin position="1"/>
        <end position="59"/>
    </location>
</feature>
<evidence type="ECO:0000256" key="6">
    <source>
        <dbReference type="ARBA" id="ARBA00023136"/>
    </source>
</evidence>
<evidence type="ECO:0000256" key="8">
    <source>
        <dbReference type="SAM" id="Phobius"/>
    </source>
</evidence>
<sequence length="672" mass="75971">MGAPYEELVCTKLNVEPKEPRSAAEEEEEREGGEEAVRMLLPKEKMTDEGKKISDDEETDVEETKLLALALASSLRSATSSPAKDVSNGDSPAAASTIGACYWHALRSRCKRWDKAGIALVVSSVILVTIFGLPWMFPWITDFGREAVVTGFNHFSPDVPCDYTKGSWLFDDSLPLYSACNNLAKHNCELDGRPDLGYQKWRWQPFDCRIDRFSARRFVAAMRRVQRRRLRRSNAGKAGKAGEAGGAEGRGDEYATLAFVGDSLGQNMFLSMKCILEAQLGTPTRNFAKPRYATVEWKPHLLRLVLIKSPYLTSLQVKGTDKEITGDFTRESVSENDPWWELHLDKIPAGWVNRLTEFDVIVFNSGHWWVTSKLDARKIEFAEGSVLGENITLIEAFQHAISTVMNHMVDLVQSGDFDGEVYLRSYSPHHFTKGDWNTGGRCDAKLPIFNESQVALHRHNSMKQMASYNEAFVSVFNATKARCAKCRFHYLQITELSDYRPDAHPSNYTGRAGNVEDCSHWCLPGLPDTWNELLLFTLEKPCPENPWWYGRRGGRRRRRVGSVRTSGLPDTWNEARLFNLETDHGCVLNAWVGEHEEQARWKCPVLRQSDTWKSRCRAACAKARGAPLLFSTLEKPSLFASRKIRGGFVDSSHLRTCPTRRASSCNIRSHSR</sequence>
<keyword evidence="12" id="KW-1185">Reference proteome</keyword>
<keyword evidence="3 8" id="KW-0812">Transmembrane</keyword>
<dbReference type="AlphaFoldDB" id="A0A388KUX2"/>
<dbReference type="InterPro" id="IPR025846">
    <property type="entry name" value="TBL_N"/>
</dbReference>
<dbReference type="OrthoDB" id="630188at2759"/>
<reference evidence="11 12" key="1">
    <citation type="journal article" date="2018" name="Cell">
        <title>The Chara Genome: Secondary Complexity and Implications for Plant Terrestrialization.</title>
        <authorList>
            <person name="Nishiyama T."/>
            <person name="Sakayama H."/>
            <person name="Vries J.D."/>
            <person name="Buschmann H."/>
            <person name="Saint-Marcoux D."/>
            <person name="Ullrich K.K."/>
            <person name="Haas F.B."/>
            <person name="Vanderstraeten L."/>
            <person name="Becker D."/>
            <person name="Lang D."/>
            <person name="Vosolsobe S."/>
            <person name="Rombauts S."/>
            <person name="Wilhelmsson P.K.I."/>
            <person name="Janitza P."/>
            <person name="Kern R."/>
            <person name="Heyl A."/>
            <person name="Rumpler F."/>
            <person name="Villalobos L.I.A.C."/>
            <person name="Clay J.M."/>
            <person name="Skokan R."/>
            <person name="Toyoda A."/>
            <person name="Suzuki Y."/>
            <person name="Kagoshima H."/>
            <person name="Schijlen E."/>
            <person name="Tajeshwar N."/>
            <person name="Catarino B."/>
            <person name="Hetherington A.J."/>
            <person name="Saltykova A."/>
            <person name="Bonnot C."/>
            <person name="Breuninger H."/>
            <person name="Symeonidi A."/>
            <person name="Radhakrishnan G.V."/>
            <person name="Van Nieuwerburgh F."/>
            <person name="Deforce D."/>
            <person name="Chang C."/>
            <person name="Karol K.G."/>
            <person name="Hedrich R."/>
            <person name="Ulvskov P."/>
            <person name="Glockner G."/>
            <person name="Delwiche C.F."/>
            <person name="Petrasek J."/>
            <person name="Van de Peer Y."/>
            <person name="Friml J."/>
            <person name="Beilby M."/>
            <person name="Dolan L."/>
            <person name="Kohara Y."/>
            <person name="Sugano S."/>
            <person name="Fujiyama A."/>
            <person name="Delaux P.-M."/>
            <person name="Quint M."/>
            <person name="TheiBen G."/>
            <person name="Hagemann M."/>
            <person name="Harholt J."/>
            <person name="Dunand C."/>
            <person name="Zachgo S."/>
            <person name="Langdale J."/>
            <person name="Maumus F."/>
            <person name="Straeten D.V.D."/>
            <person name="Gould S.B."/>
            <person name="Rensing S.A."/>
        </authorList>
    </citation>
    <scope>NUCLEOTIDE SEQUENCE [LARGE SCALE GENOMIC DNA]</scope>
    <source>
        <strain evidence="11 12">S276</strain>
    </source>
</reference>
<feature type="transmembrane region" description="Helical" evidence="8">
    <location>
        <begin position="116"/>
        <end position="137"/>
    </location>
</feature>
<protein>
    <submittedName>
        <fullName evidence="11">Uncharacterized protein</fullName>
    </submittedName>
</protein>
<feature type="compositionally biased region" description="Basic and acidic residues" evidence="7">
    <location>
        <begin position="15"/>
        <end position="24"/>
    </location>
</feature>
<feature type="domain" description="Trichome birefringence-like N-terminal" evidence="10">
    <location>
        <begin position="161"/>
        <end position="208"/>
    </location>
</feature>
<dbReference type="PANTHER" id="PTHR32285:SF48">
    <property type="entry name" value="PROTEIN TRICHOME BIREFRINGENCE-LIKE 19"/>
    <property type="match status" value="1"/>
</dbReference>
<dbReference type="GO" id="GO:0016020">
    <property type="term" value="C:membrane"/>
    <property type="evidence" value="ECO:0007669"/>
    <property type="project" value="UniProtKB-SubCell"/>
</dbReference>
<dbReference type="PANTHER" id="PTHR32285">
    <property type="entry name" value="PROTEIN TRICHOME BIREFRINGENCE-LIKE 9-RELATED"/>
    <property type="match status" value="1"/>
</dbReference>
<feature type="compositionally biased region" description="Basic and acidic residues" evidence="7">
    <location>
        <begin position="33"/>
        <end position="54"/>
    </location>
</feature>
<evidence type="ECO:0000256" key="7">
    <source>
        <dbReference type="SAM" id="MobiDB-lite"/>
    </source>
</evidence>
<dbReference type="GO" id="GO:0016413">
    <property type="term" value="F:O-acetyltransferase activity"/>
    <property type="evidence" value="ECO:0007669"/>
    <property type="project" value="InterPro"/>
</dbReference>
<dbReference type="GO" id="GO:0005794">
    <property type="term" value="C:Golgi apparatus"/>
    <property type="evidence" value="ECO:0007669"/>
    <property type="project" value="TreeGrafter"/>
</dbReference>